<dbReference type="GO" id="GO:0102559">
    <property type="term" value="F:peptide chain release factor N(5)-glutamine methyltransferase activity"/>
    <property type="evidence" value="ECO:0007669"/>
    <property type="project" value="UniProtKB-EC"/>
</dbReference>
<evidence type="ECO:0000256" key="3">
    <source>
        <dbReference type="ARBA" id="ARBA00022691"/>
    </source>
</evidence>
<dbReference type="NCBIfam" id="TIGR03534">
    <property type="entry name" value="RF_mod_PrmC"/>
    <property type="match status" value="1"/>
</dbReference>
<dbReference type="EMBL" id="CP000478">
    <property type="protein sequence ID" value="ABK17401.1"/>
    <property type="molecule type" value="Genomic_DNA"/>
</dbReference>
<dbReference type="InterPro" id="IPR002052">
    <property type="entry name" value="DNA_methylase_N6_adenine_CS"/>
</dbReference>
<dbReference type="eggNOG" id="COG2890">
    <property type="taxonomic scope" value="Bacteria"/>
</dbReference>
<keyword evidence="3 5" id="KW-0949">S-adenosyl-L-methionine</keyword>
<dbReference type="Pfam" id="PF05175">
    <property type="entry name" value="MTS"/>
    <property type="match status" value="1"/>
</dbReference>
<feature type="binding site" evidence="5">
    <location>
        <begin position="193"/>
        <end position="196"/>
    </location>
    <ligand>
        <name>substrate</name>
    </ligand>
</feature>
<keyword evidence="2 5" id="KW-0808">Transferase</keyword>
<keyword evidence="1 5" id="KW-0489">Methyltransferase</keyword>
<dbReference type="InterPro" id="IPR029063">
    <property type="entry name" value="SAM-dependent_MTases_sf"/>
</dbReference>
<dbReference type="InterPro" id="IPR004556">
    <property type="entry name" value="HemK-like"/>
</dbReference>
<keyword evidence="9" id="KW-1185">Reference proteome</keyword>
<dbReference type="KEGG" id="sfu:Sfum_1714"/>
<evidence type="ECO:0000256" key="2">
    <source>
        <dbReference type="ARBA" id="ARBA00022679"/>
    </source>
</evidence>
<name>A0LIZ9_SYNFM</name>
<dbReference type="InterPro" id="IPR019874">
    <property type="entry name" value="RF_methyltr_PrmC"/>
</dbReference>
<evidence type="ECO:0000313" key="8">
    <source>
        <dbReference type="EMBL" id="ABK17401.1"/>
    </source>
</evidence>
<comment type="caution">
    <text evidence="5">Lacks conserved residue(s) required for the propagation of feature annotation.</text>
</comment>
<dbReference type="HOGENOM" id="CLU_018398_3_1_7"/>
<dbReference type="FunCoup" id="A0LIZ9">
    <property type="interactions" value="464"/>
</dbReference>
<dbReference type="InterPro" id="IPR050320">
    <property type="entry name" value="N5-glutamine_MTase"/>
</dbReference>
<comment type="function">
    <text evidence="5">Methylates the class 1 translation termination release factors RF1/PrfA and RF2/PrfB on the glutamine residue of the universally conserved GGQ motif.</text>
</comment>
<proteinExistence type="inferred from homology"/>
<evidence type="ECO:0000259" key="6">
    <source>
        <dbReference type="Pfam" id="PF05175"/>
    </source>
</evidence>
<reference evidence="8 9" key="1">
    <citation type="submission" date="2006-10" db="EMBL/GenBank/DDBJ databases">
        <title>Complete sequence of Syntrophobacter fumaroxidans MPOB.</title>
        <authorList>
            <consortium name="US DOE Joint Genome Institute"/>
            <person name="Copeland A."/>
            <person name="Lucas S."/>
            <person name="Lapidus A."/>
            <person name="Barry K."/>
            <person name="Detter J.C."/>
            <person name="Glavina del Rio T."/>
            <person name="Hammon N."/>
            <person name="Israni S."/>
            <person name="Pitluck S."/>
            <person name="Goltsman E.G."/>
            <person name="Martinez M."/>
            <person name="Schmutz J."/>
            <person name="Larimer F."/>
            <person name="Land M."/>
            <person name="Hauser L."/>
            <person name="Kyrpides N."/>
            <person name="Kim E."/>
            <person name="Boone D.R."/>
            <person name="Brockman F."/>
            <person name="Culley D."/>
            <person name="Ferry J."/>
            <person name="Gunsalus R."/>
            <person name="McInerney M.J."/>
            <person name="Morrison M."/>
            <person name="Plugge C."/>
            <person name="Rohlin L."/>
            <person name="Scholten J."/>
            <person name="Sieber J."/>
            <person name="Stams A.J.M."/>
            <person name="Worm P."/>
            <person name="Henstra A.M."/>
            <person name="Richardson P."/>
        </authorList>
    </citation>
    <scope>NUCLEOTIDE SEQUENCE [LARGE SCALE GENOMIC DNA]</scope>
    <source>
        <strain evidence="9">DSM 10017 / MPOB</strain>
    </source>
</reference>
<sequence>MMDETWTILKVLQWTTGFFSRKGIDQPRANAEVLLAHVLDTERIQLYLRYDQPLGSAELARYREAIRRRASCEPTQYITGRQEFWSLELEVGPAVLIPRPETEVLVEKALELLPGTRARVLDIGTGSGAIAVSLATERKDLTVVATDRSPGALEIARRNAVRHKVEDRVWLAAMDLFSAFLPAVPVFDLIVANPPYIGDFEFAALPREIAEHEPVEALRGGVDGLDVIRKILAEAPFFLKPGGSLLIEIGKGQDEMLPLVPDNSRIDTCGFIRDYSGVLRVMHCRANG</sequence>
<dbReference type="InParanoid" id="A0LIZ9"/>
<dbReference type="HAMAP" id="MF_02126">
    <property type="entry name" value="RF_methyltr_PrmC"/>
    <property type="match status" value="1"/>
</dbReference>
<organism evidence="8 9">
    <name type="scientific">Syntrophobacter fumaroxidans (strain DSM 10017 / MPOB)</name>
    <dbReference type="NCBI Taxonomy" id="335543"/>
    <lineage>
        <taxon>Bacteria</taxon>
        <taxon>Pseudomonadati</taxon>
        <taxon>Thermodesulfobacteriota</taxon>
        <taxon>Syntrophobacteria</taxon>
        <taxon>Syntrophobacterales</taxon>
        <taxon>Syntrophobacteraceae</taxon>
        <taxon>Syntrophobacter</taxon>
    </lineage>
</organism>
<feature type="domain" description="Methyltransferase small" evidence="6">
    <location>
        <begin position="111"/>
        <end position="196"/>
    </location>
</feature>
<dbReference type="Proteomes" id="UP000001784">
    <property type="component" value="Chromosome"/>
</dbReference>
<dbReference type="InterPro" id="IPR007848">
    <property type="entry name" value="Small_mtfrase_dom"/>
</dbReference>
<accession>A0LIZ9</accession>
<feature type="binding site" evidence="5">
    <location>
        <position position="193"/>
    </location>
    <ligand>
        <name>S-adenosyl-L-methionine</name>
        <dbReference type="ChEBI" id="CHEBI:59789"/>
    </ligand>
</feature>
<dbReference type="Pfam" id="PF17827">
    <property type="entry name" value="PrmC_N"/>
    <property type="match status" value="1"/>
</dbReference>
<dbReference type="PANTHER" id="PTHR18895">
    <property type="entry name" value="HEMK METHYLTRANSFERASE"/>
    <property type="match status" value="1"/>
</dbReference>
<dbReference type="PANTHER" id="PTHR18895:SF74">
    <property type="entry name" value="MTRF1L RELEASE FACTOR GLUTAMINE METHYLTRANSFERASE"/>
    <property type="match status" value="1"/>
</dbReference>
<feature type="binding site" evidence="5">
    <location>
        <begin position="124"/>
        <end position="128"/>
    </location>
    <ligand>
        <name>S-adenosyl-L-methionine</name>
        <dbReference type="ChEBI" id="CHEBI:59789"/>
    </ligand>
</feature>
<dbReference type="PROSITE" id="PS00092">
    <property type="entry name" value="N6_MTASE"/>
    <property type="match status" value="1"/>
</dbReference>
<dbReference type="InterPro" id="IPR040758">
    <property type="entry name" value="PrmC_N"/>
</dbReference>
<evidence type="ECO:0000256" key="5">
    <source>
        <dbReference type="HAMAP-Rule" id="MF_02126"/>
    </source>
</evidence>
<dbReference type="EC" id="2.1.1.297" evidence="5"/>
<protein>
    <recommendedName>
        <fullName evidence="5">Release factor glutamine methyltransferase</fullName>
        <shortName evidence="5">RF MTase</shortName>
        <ecNumber evidence="5">2.1.1.297</ecNumber>
    </recommendedName>
    <alternativeName>
        <fullName evidence="5">N5-glutamine methyltransferase PrmC</fullName>
    </alternativeName>
    <alternativeName>
        <fullName evidence="5">Protein-(glutamine-N5) MTase PrmC</fullName>
    </alternativeName>
    <alternativeName>
        <fullName evidence="5">Protein-glutamine N-methyltransferase PrmC</fullName>
    </alternativeName>
</protein>
<evidence type="ECO:0000259" key="7">
    <source>
        <dbReference type="Pfam" id="PF17827"/>
    </source>
</evidence>
<dbReference type="GO" id="GO:0032259">
    <property type="term" value="P:methylation"/>
    <property type="evidence" value="ECO:0007669"/>
    <property type="project" value="UniProtKB-KW"/>
</dbReference>
<dbReference type="STRING" id="335543.Sfum_1714"/>
<gene>
    <name evidence="5" type="primary">prmC</name>
    <name evidence="8" type="ordered locus">Sfum_1714</name>
</gene>
<dbReference type="Gene3D" id="1.10.8.10">
    <property type="entry name" value="DNA helicase RuvA subunit, C-terminal domain"/>
    <property type="match status" value="1"/>
</dbReference>
<dbReference type="NCBIfam" id="TIGR00536">
    <property type="entry name" value="hemK_fam"/>
    <property type="match status" value="1"/>
</dbReference>
<evidence type="ECO:0000256" key="4">
    <source>
        <dbReference type="ARBA" id="ARBA00048391"/>
    </source>
</evidence>
<dbReference type="AlphaFoldDB" id="A0LIZ9"/>
<dbReference type="SUPFAM" id="SSF53335">
    <property type="entry name" value="S-adenosyl-L-methionine-dependent methyltransferases"/>
    <property type="match status" value="1"/>
</dbReference>
<comment type="catalytic activity">
    <reaction evidence="4 5">
        <text>L-glutaminyl-[peptide chain release factor] + S-adenosyl-L-methionine = N(5)-methyl-L-glutaminyl-[peptide chain release factor] + S-adenosyl-L-homocysteine + H(+)</text>
        <dbReference type="Rhea" id="RHEA:42896"/>
        <dbReference type="Rhea" id="RHEA-COMP:10271"/>
        <dbReference type="Rhea" id="RHEA-COMP:10272"/>
        <dbReference type="ChEBI" id="CHEBI:15378"/>
        <dbReference type="ChEBI" id="CHEBI:30011"/>
        <dbReference type="ChEBI" id="CHEBI:57856"/>
        <dbReference type="ChEBI" id="CHEBI:59789"/>
        <dbReference type="ChEBI" id="CHEBI:61891"/>
        <dbReference type="EC" id="2.1.1.297"/>
    </reaction>
</comment>
<comment type="similarity">
    <text evidence="5">Belongs to the protein N5-glutamine methyltransferase family. PrmC subfamily.</text>
</comment>
<feature type="binding site" evidence="5">
    <location>
        <position position="147"/>
    </location>
    <ligand>
        <name>S-adenosyl-L-methionine</name>
        <dbReference type="ChEBI" id="CHEBI:59789"/>
    </ligand>
</feature>
<evidence type="ECO:0000256" key="1">
    <source>
        <dbReference type="ARBA" id="ARBA00022603"/>
    </source>
</evidence>
<dbReference type="Gene3D" id="3.40.50.150">
    <property type="entry name" value="Vaccinia Virus protein VP39"/>
    <property type="match status" value="1"/>
</dbReference>
<feature type="domain" description="Release factor glutamine methyltransferase N-terminal" evidence="7">
    <location>
        <begin position="11"/>
        <end position="80"/>
    </location>
</feature>
<dbReference type="CDD" id="cd02440">
    <property type="entry name" value="AdoMet_MTases"/>
    <property type="match status" value="1"/>
</dbReference>
<evidence type="ECO:0000313" key="9">
    <source>
        <dbReference type="Proteomes" id="UP000001784"/>
    </source>
</evidence>
<dbReference type="GO" id="GO:0003676">
    <property type="term" value="F:nucleic acid binding"/>
    <property type="evidence" value="ECO:0007669"/>
    <property type="project" value="InterPro"/>
</dbReference>